<organism evidence="1 2">
    <name type="scientific">Pyrobaculum aerophilum</name>
    <dbReference type="NCBI Taxonomy" id="13773"/>
    <lineage>
        <taxon>Archaea</taxon>
        <taxon>Thermoproteota</taxon>
        <taxon>Thermoprotei</taxon>
        <taxon>Thermoproteales</taxon>
        <taxon>Thermoproteaceae</taxon>
        <taxon>Pyrobaculum</taxon>
    </lineage>
</organism>
<comment type="caution">
    <text evidence="1">The sequence shown here is derived from an EMBL/GenBank/DDBJ whole genome shotgun (WGS) entry which is preliminary data.</text>
</comment>
<reference evidence="1" key="1">
    <citation type="journal article" date="2020" name="bioRxiv">
        <title>A rank-normalized archaeal taxonomy based on genome phylogeny resolves widespread incomplete and uneven classifications.</title>
        <authorList>
            <person name="Rinke C."/>
            <person name="Chuvochina M."/>
            <person name="Mussig A.J."/>
            <person name="Chaumeil P.-A."/>
            <person name="Waite D.W."/>
            <person name="Whitman W.B."/>
            <person name="Parks D.H."/>
            <person name="Hugenholtz P."/>
        </authorList>
    </citation>
    <scope>NUCLEOTIDE SEQUENCE</scope>
    <source>
        <strain evidence="1">UBA8839</strain>
    </source>
</reference>
<dbReference type="GeneID" id="38937943"/>
<name>A0A832W5K5_9CREN</name>
<gene>
    <name evidence="1" type="ORF">HA333_11710</name>
</gene>
<dbReference type="EMBL" id="DUJP01000038">
    <property type="protein sequence ID" value="HII48069.1"/>
    <property type="molecule type" value="Genomic_DNA"/>
</dbReference>
<evidence type="ECO:0000313" key="1">
    <source>
        <dbReference type="EMBL" id="HII48069.1"/>
    </source>
</evidence>
<dbReference type="RefSeq" id="WP_148141139.1">
    <property type="nucleotide sequence ID" value="NZ_DUJP01000038.1"/>
</dbReference>
<proteinExistence type="predicted"/>
<evidence type="ECO:0000313" key="2">
    <source>
        <dbReference type="Proteomes" id="UP000651120"/>
    </source>
</evidence>
<sequence>MLRLGVKIEGYVLLRMSSASPSVYDLIILLLESAGGRLSKSKIQRGLHILSRLSEALEFKPYRYGPWSPQLGDEINRLVTMGAVRVEKTKWSSPTARRRAMPGLK</sequence>
<dbReference type="Proteomes" id="UP000651120">
    <property type="component" value="Unassembled WGS sequence"/>
</dbReference>
<accession>A0A832W5K5</accession>
<dbReference type="AlphaFoldDB" id="A0A832W5K5"/>
<protein>
    <submittedName>
        <fullName evidence="1">Uncharacterized protein</fullName>
    </submittedName>
</protein>